<reference evidence="4 5" key="1">
    <citation type="submission" date="2017-03" db="EMBL/GenBank/DDBJ databases">
        <authorList>
            <person name="Afonso C.L."/>
            <person name="Miller P.J."/>
            <person name="Scott M.A."/>
            <person name="Spackman E."/>
            <person name="Goraichik I."/>
            <person name="Dimitrov K.M."/>
            <person name="Suarez D.L."/>
            <person name="Swayne D.E."/>
        </authorList>
    </citation>
    <scope>NUCLEOTIDE SEQUENCE [LARGE SCALE GENOMIC DNA]</scope>
    <source>
        <strain evidence="4 5">CECT 7751</strain>
    </source>
</reference>
<dbReference type="AlphaFoldDB" id="A0A1X7A5A1"/>
<protein>
    <submittedName>
        <fullName evidence="4">Putative multidrug resistance protein EmrK</fullName>
    </submittedName>
</protein>
<dbReference type="EMBL" id="FWFN01000008">
    <property type="protein sequence ID" value="SLN68971.1"/>
    <property type="molecule type" value="Genomic_DNA"/>
</dbReference>
<dbReference type="InterPro" id="IPR050739">
    <property type="entry name" value="MFP"/>
</dbReference>
<evidence type="ECO:0000259" key="3">
    <source>
        <dbReference type="Pfam" id="PF25954"/>
    </source>
</evidence>
<dbReference type="OrthoDB" id="9811754at2"/>
<evidence type="ECO:0000259" key="2">
    <source>
        <dbReference type="Pfam" id="PF25917"/>
    </source>
</evidence>
<proteinExistence type="predicted"/>
<feature type="domain" description="CusB-like beta-barrel" evidence="3">
    <location>
        <begin position="250"/>
        <end position="291"/>
    </location>
</feature>
<dbReference type="PANTHER" id="PTHR30386:SF24">
    <property type="entry name" value="MULTIDRUG RESISTANCE EFFLUX PUMP"/>
    <property type="match status" value="1"/>
</dbReference>
<dbReference type="SUPFAM" id="SSF111369">
    <property type="entry name" value="HlyD-like secretion proteins"/>
    <property type="match status" value="3"/>
</dbReference>
<feature type="domain" description="Multidrug resistance protein MdtA-like alpha-helical hairpin" evidence="1">
    <location>
        <begin position="120"/>
        <end position="183"/>
    </location>
</feature>
<evidence type="ECO:0000313" key="4">
    <source>
        <dbReference type="EMBL" id="SLN68971.1"/>
    </source>
</evidence>
<dbReference type="InterPro" id="IPR058792">
    <property type="entry name" value="Beta-barrel_RND_2"/>
</dbReference>
<feature type="domain" description="Multidrug resistance protein MdtA-like barrel-sandwich hybrid" evidence="2">
    <location>
        <begin position="49"/>
        <end position="241"/>
    </location>
</feature>
<dbReference type="Pfam" id="PF25954">
    <property type="entry name" value="Beta-barrel_RND_2"/>
    <property type="match status" value="1"/>
</dbReference>
<gene>
    <name evidence="4" type="primary">emrK</name>
    <name evidence="4" type="ORF">PSM7751_03636</name>
</gene>
<organism evidence="4 5">
    <name type="scientific">Pseudooceanicola marinus</name>
    <dbReference type="NCBI Taxonomy" id="396013"/>
    <lineage>
        <taxon>Bacteria</taxon>
        <taxon>Pseudomonadati</taxon>
        <taxon>Pseudomonadota</taxon>
        <taxon>Alphaproteobacteria</taxon>
        <taxon>Rhodobacterales</taxon>
        <taxon>Paracoccaceae</taxon>
        <taxon>Pseudooceanicola</taxon>
    </lineage>
</organism>
<dbReference type="Gene3D" id="1.10.287.470">
    <property type="entry name" value="Helix hairpin bin"/>
    <property type="match status" value="2"/>
</dbReference>
<accession>A0A1X7A5A1</accession>
<dbReference type="Proteomes" id="UP000193963">
    <property type="component" value="Unassembled WGS sequence"/>
</dbReference>
<dbReference type="GO" id="GO:0055085">
    <property type="term" value="P:transmembrane transport"/>
    <property type="evidence" value="ECO:0007669"/>
    <property type="project" value="InterPro"/>
</dbReference>
<dbReference type="Pfam" id="PF25876">
    <property type="entry name" value="HH_MFP_RND"/>
    <property type="match status" value="1"/>
</dbReference>
<dbReference type="InterPro" id="IPR058624">
    <property type="entry name" value="MdtA-like_HH"/>
</dbReference>
<dbReference type="InterPro" id="IPR058625">
    <property type="entry name" value="MdtA-like_BSH"/>
</dbReference>
<name>A0A1X7A5A1_9RHOB</name>
<keyword evidence="5" id="KW-1185">Reference proteome</keyword>
<sequence>MSLSKKLSHSLIALLIGLAGLGFVLYAWQLPPFDSSTVMTENAYVRGRVTAIAPQLTGYVTEVPVQDFQEVSEGQVLARLDDRQFRQAVAQAEAALDTARANLAGNAQAIHSAEATIDARRAALASAEAARDTAKASFDRYQRLKDHDVVSTSAYDQATLSLRQAEAGVDQAESAVSVATEALASARLQQDSLTAAVASAEAALARARIDLDNTVIRAPEAGRLGQVSARVGQFISAGTTLMSHVSPETWVIANFKETQVAGMQPGQPVDFTVDALAGRHFNGHLERFAPATGSEFSVLSASNATGNFTKIAQRLPVRIAIDPDQPGTTELVPGLSVVVHIDRAARPS</sequence>
<dbReference type="Gene3D" id="2.40.30.170">
    <property type="match status" value="1"/>
</dbReference>
<dbReference type="RefSeq" id="WP_085889653.1">
    <property type="nucleotide sequence ID" value="NZ_FWFN01000008.1"/>
</dbReference>
<evidence type="ECO:0000259" key="1">
    <source>
        <dbReference type="Pfam" id="PF25876"/>
    </source>
</evidence>
<dbReference type="PANTHER" id="PTHR30386">
    <property type="entry name" value="MEMBRANE FUSION SUBUNIT OF EMRAB-TOLC MULTIDRUG EFFLUX PUMP"/>
    <property type="match status" value="1"/>
</dbReference>
<dbReference type="Gene3D" id="2.40.50.100">
    <property type="match status" value="1"/>
</dbReference>
<evidence type="ECO:0000313" key="5">
    <source>
        <dbReference type="Proteomes" id="UP000193963"/>
    </source>
</evidence>
<dbReference type="Pfam" id="PF25917">
    <property type="entry name" value="BSH_RND"/>
    <property type="match status" value="1"/>
</dbReference>